<dbReference type="Pfam" id="PF00004">
    <property type="entry name" value="AAA"/>
    <property type="match status" value="1"/>
</dbReference>
<dbReference type="PROSITE" id="PS50110">
    <property type="entry name" value="RESPONSE_REGULATORY"/>
    <property type="match status" value="1"/>
</dbReference>
<dbReference type="PROSITE" id="PS51786">
    <property type="entry name" value="LON_PROTEOLYTIC"/>
    <property type="match status" value="1"/>
</dbReference>
<dbReference type="Gene3D" id="3.30.230.10">
    <property type="match status" value="1"/>
</dbReference>
<dbReference type="SUPFAM" id="SSF52540">
    <property type="entry name" value="P-loop containing nucleoside triphosphate hydrolases"/>
    <property type="match status" value="1"/>
</dbReference>
<dbReference type="InterPro" id="IPR027065">
    <property type="entry name" value="Lon_Prtase"/>
</dbReference>
<sequence length="678" mass="73360">MIFFRKNDEAQQAAAPGPQGLAERARAAELPQAAREAVDAELAKLANTDPSVAEYAISINYVELLLSLPWNAVTPDNLDLERAEAVLDASHARLGQIKDRILEHLASRTMRQNREAWILVVDDEPIARENLRHVLLREGYRVETAENGQAALERVRRFEFDLIVTDLKMDRMDGLQLLDKAKEVSPATKIMIVTGFATVDTAVRAIKTGAVHYLTKPIDLDEFRTSVRGILEKRPAEAVSRAPILCFVGPPGVGKTSVGMAIAQAMGRTFTRMSLADLRDDAELRGHRRTYVGALPGRVISALRGLSVRNPVFMLDEVDKIGRDVKGDPAQALLEILDPEQNCRFVDRYMEVPFDLSGVLFIATANSTERLAGPVLDRMEVVPFSGYSEEEKIEIASRFLVPRQLREHGLTHPYPEFTREALEGIIRGYTNEAGVRGLEREIARVCRKIARVCLSEGRAGFTGEVAPEMAAALLGPPRFRHEAAGNGPQIGEAVGLVWSETGGEIVSVEVSRMRGASRLLLTGSLGEVLKESGQIALSHLRSNAVDFGIDPGFFAEHDIHIHIPAGGVSKDGPSAGLTMAVALFSLLSGRPAPQNMAFSGEISLSGRVLRVAGVREKLLAAVRAGITSVVLPAENAAEVEEAGRSMAALPRIVLVSEVRQALAAAFDAAGGARSEAGA</sequence>
<dbReference type="GO" id="GO:0004176">
    <property type="term" value="F:ATP-dependent peptidase activity"/>
    <property type="evidence" value="ECO:0007669"/>
    <property type="project" value="InterPro"/>
</dbReference>
<evidence type="ECO:0000256" key="5">
    <source>
        <dbReference type="ARBA" id="ARBA00022840"/>
    </source>
</evidence>
<proteinExistence type="predicted"/>
<feature type="domain" description="Lon proteolytic" evidence="8">
    <location>
        <begin position="487"/>
        <end position="668"/>
    </location>
</feature>
<dbReference type="GO" id="GO:0016887">
    <property type="term" value="F:ATP hydrolysis activity"/>
    <property type="evidence" value="ECO:0007669"/>
    <property type="project" value="InterPro"/>
</dbReference>
<dbReference type="PIRSF" id="PIRSF001174">
    <property type="entry name" value="Lon_proteas"/>
    <property type="match status" value="1"/>
</dbReference>
<feature type="domain" description="Response regulatory" evidence="7">
    <location>
        <begin position="117"/>
        <end position="231"/>
    </location>
</feature>
<evidence type="ECO:0000313" key="9">
    <source>
        <dbReference type="EMBL" id="KUG27175.1"/>
    </source>
</evidence>
<dbReference type="Pfam" id="PF22667">
    <property type="entry name" value="Lon_lid"/>
    <property type="match status" value="1"/>
</dbReference>
<dbReference type="GO" id="GO:0000160">
    <property type="term" value="P:phosphorelay signal transduction system"/>
    <property type="evidence" value="ECO:0007669"/>
    <property type="project" value="InterPro"/>
</dbReference>
<dbReference type="InterPro" id="IPR008268">
    <property type="entry name" value="Peptidase_S16_AS"/>
</dbReference>
<keyword evidence="2" id="KW-0547">Nucleotide-binding</keyword>
<dbReference type="GO" id="GO:0030163">
    <property type="term" value="P:protein catabolic process"/>
    <property type="evidence" value="ECO:0007669"/>
    <property type="project" value="InterPro"/>
</dbReference>
<dbReference type="CDD" id="cd17536">
    <property type="entry name" value="REC_YesN-like"/>
    <property type="match status" value="1"/>
</dbReference>
<organism evidence="9">
    <name type="scientific">hydrocarbon metagenome</name>
    <dbReference type="NCBI Taxonomy" id="938273"/>
    <lineage>
        <taxon>unclassified sequences</taxon>
        <taxon>metagenomes</taxon>
        <taxon>ecological metagenomes</taxon>
    </lineage>
</organism>
<dbReference type="Pfam" id="PF00072">
    <property type="entry name" value="Response_reg"/>
    <property type="match status" value="1"/>
</dbReference>
<feature type="region of interest" description="Disordered" evidence="6">
    <location>
        <begin position="1"/>
        <end position="20"/>
    </location>
</feature>
<dbReference type="Pfam" id="PF05362">
    <property type="entry name" value="Lon_C"/>
    <property type="match status" value="1"/>
</dbReference>
<dbReference type="InterPro" id="IPR003959">
    <property type="entry name" value="ATPase_AAA_core"/>
</dbReference>
<dbReference type="InterPro" id="IPR027417">
    <property type="entry name" value="P-loop_NTPase"/>
</dbReference>
<dbReference type="InterPro" id="IPR014721">
    <property type="entry name" value="Ribsml_uS5_D2-typ_fold_subgr"/>
</dbReference>
<evidence type="ECO:0000256" key="1">
    <source>
        <dbReference type="ARBA" id="ARBA00022670"/>
    </source>
</evidence>
<feature type="compositionally biased region" description="Low complexity" evidence="6">
    <location>
        <begin position="10"/>
        <end position="20"/>
    </location>
</feature>
<dbReference type="GO" id="GO:0006508">
    <property type="term" value="P:proteolysis"/>
    <property type="evidence" value="ECO:0007669"/>
    <property type="project" value="UniProtKB-KW"/>
</dbReference>
<dbReference type="GO" id="GO:0004252">
    <property type="term" value="F:serine-type endopeptidase activity"/>
    <property type="evidence" value="ECO:0007669"/>
    <property type="project" value="UniProtKB-EC"/>
</dbReference>
<dbReference type="PANTHER" id="PTHR10046">
    <property type="entry name" value="ATP DEPENDENT LON PROTEASE FAMILY MEMBER"/>
    <property type="match status" value="1"/>
</dbReference>
<comment type="caution">
    <text evidence="9">The sequence shown here is derived from an EMBL/GenBank/DDBJ whole genome shotgun (WGS) entry which is preliminary data.</text>
</comment>
<evidence type="ECO:0000256" key="6">
    <source>
        <dbReference type="SAM" id="MobiDB-lite"/>
    </source>
</evidence>
<dbReference type="InterPro" id="IPR004815">
    <property type="entry name" value="Lon_bac/euk-typ"/>
</dbReference>
<evidence type="ECO:0000256" key="3">
    <source>
        <dbReference type="ARBA" id="ARBA00022801"/>
    </source>
</evidence>
<dbReference type="SUPFAM" id="SSF54211">
    <property type="entry name" value="Ribosomal protein S5 domain 2-like"/>
    <property type="match status" value="1"/>
</dbReference>
<dbReference type="Gene3D" id="1.10.8.60">
    <property type="match status" value="1"/>
</dbReference>
<dbReference type="InterPro" id="IPR008269">
    <property type="entry name" value="Lon_proteolytic"/>
</dbReference>
<keyword evidence="4" id="KW-0720">Serine protease</keyword>
<dbReference type="InterPro" id="IPR054594">
    <property type="entry name" value="Lon_lid"/>
</dbReference>
<dbReference type="Gene3D" id="1.20.5.5270">
    <property type="match status" value="1"/>
</dbReference>
<protein>
    <submittedName>
        <fullName evidence="9">Atp-dependent protease la type i</fullName>
        <ecNumber evidence="9">3.4.21.53</ecNumber>
    </submittedName>
</protein>
<reference evidence="9" key="1">
    <citation type="journal article" date="2015" name="Proc. Natl. Acad. Sci. U.S.A.">
        <title>Networks of energetic and metabolic interactions define dynamics in microbial communities.</title>
        <authorList>
            <person name="Embree M."/>
            <person name="Liu J.K."/>
            <person name="Al-Bassam M.M."/>
            <person name="Zengler K."/>
        </authorList>
    </citation>
    <scope>NUCLEOTIDE SEQUENCE</scope>
</reference>
<dbReference type="GO" id="GO:0005524">
    <property type="term" value="F:ATP binding"/>
    <property type="evidence" value="ECO:0007669"/>
    <property type="project" value="UniProtKB-KW"/>
</dbReference>
<evidence type="ECO:0000256" key="2">
    <source>
        <dbReference type="ARBA" id="ARBA00022741"/>
    </source>
</evidence>
<accession>A0A0W8G1Z3</accession>
<dbReference type="InterPro" id="IPR011006">
    <property type="entry name" value="CheY-like_superfamily"/>
</dbReference>
<dbReference type="InterPro" id="IPR001789">
    <property type="entry name" value="Sig_transdc_resp-reg_receiver"/>
</dbReference>
<dbReference type="PRINTS" id="PR00830">
    <property type="entry name" value="ENDOLAPTASE"/>
</dbReference>
<evidence type="ECO:0000259" key="7">
    <source>
        <dbReference type="PROSITE" id="PS50110"/>
    </source>
</evidence>
<keyword evidence="1 9" id="KW-0645">Protease</keyword>
<gene>
    <name evidence="9" type="ORF">ASZ90_002985</name>
</gene>
<dbReference type="Gene3D" id="3.40.50.300">
    <property type="entry name" value="P-loop containing nucleotide triphosphate hydrolases"/>
    <property type="match status" value="1"/>
</dbReference>
<dbReference type="AlphaFoldDB" id="A0A0W8G1Z3"/>
<dbReference type="PROSITE" id="PS01046">
    <property type="entry name" value="LON_SER"/>
    <property type="match status" value="1"/>
</dbReference>
<dbReference type="EMBL" id="LNQE01000356">
    <property type="protein sequence ID" value="KUG27175.1"/>
    <property type="molecule type" value="Genomic_DNA"/>
</dbReference>
<dbReference type="Gene3D" id="3.40.50.2300">
    <property type="match status" value="1"/>
</dbReference>
<keyword evidence="3 9" id="KW-0378">Hydrolase</keyword>
<dbReference type="SUPFAM" id="SSF52172">
    <property type="entry name" value="CheY-like"/>
    <property type="match status" value="1"/>
</dbReference>
<evidence type="ECO:0000256" key="4">
    <source>
        <dbReference type="ARBA" id="ARBA00022825"/>
    </source>
</evidence>
<dbReference type="SMART" id="SM00448">
    <property type="entry name" value="REC"/>
    <property type="match status" value="1"/>
</dbReference>
<evidence type="ECO:0000259" key="8">
    <source>
        <dbReference type="PROSITE" id="PS51786"/>
    </source>
</evidence>
<dbReference type="InterPro" id="IPR003593">
    <property type="entry name" value="AAA+_ATPase"/>
</dbReference>
<name>A0A0W8G1Z3_9ZZZZ</name>
<dbReference type="EC" id="3.4.21.53" evidence="9"/>
<dbReference type="InterPro" id="IPR020568">
    <property type="entry name" value="Ribosomal_Su5_D2-typ_SF"/>
</dbReference>
<keyword evidence="5" id="KW-0067">ATP-binding</keyword>
<dbReference type="SMART" id="SM00382">
    <property type="entry name" value="AAA"/>
    <property type="match status" value="1"/>
</dbReference>